<dbReference type="OrthoDB" id="1916806at2"/>
<protein>
    <submittedName>
        <fullName evidence="1 2">Protein kinase</fullName>
    </submittedName>
</protein>
<dbReference type="EMBL" id="JABSXK010000001">
    <property type="protein sequence ID" value="NRV08439.1"/>
    <property type="molecule type" value="Genomic_DNA"/>
</dbReference>
<reference evidence="1" key="2">
    <citation type="submission" date="2016-02" db="EMBL/GenBank/DDBJ databases">
        <title>Genome sequence of Clostridium beijerinckii strain 59B.</title>
        <authorList>
            <person name="Little G.T."/>
            <person name="Minton N.P."/>
        </authorList>
    </citation>
    <scope>NUCLEOTIDE SEQUENCE</scope>
    <source>
        <strain evidence="1">NCIMB 14988</strain>
    </source>
</reference>
<reference evidence="3" key="1">
    <citation type="submission" date="2014-12" db="EMBL/GenBank/DDBJ databases">
        <title>Genome sequence of Clostridium beijerinckii strain 59B.</title>
        <authorList>
            <person name="Little G.T."/>
            <person name="Minton N.P."/>
        </authorList>
    </citation>
    <scope>NUCLEOTIDE SEQUENCE [LARGE SCALE GENOMIC DNA]</scope>
    <source>
        <strain evidence="3">59B</strain>
    </source>
</reference>
<proteinExistence type="predicted"/>
<dbReference type="GO" id="GO:0016301">
    <property type="term" value="F:kinase activity"/>
    <property type="evidence" value="ECO:0007669"/>
    <property type="project" value="UniProtKB-KW"/>
</dbReference>
<accession>A0A0B5QKQ7</accession>
<dbReference type="Proteomes" id="UP000031866">
    <property type="component" value="Chromosome"/>
</dbReference>
<dbReference type="InterPro" id="IPR011009">
    <property type="entry name" value="Kinase-like_dom_sf"/>
</dbReference>
<name>A0A0B5QKQ7_CLOBE</name>
<keyword evidence="1" id="KW-0808">Transferase</keyword>
<gene>
    <name evidence="2" type="ORF">DFH45_001402</name>
    <name evidence="1" type="ORF">LF65_00672</name>
</gene>
<evidence type="ECO:0000313" key="3">
    <source>
        <dbReference type="Proteomes" id="UP000031866"/>
    </source>
</evidence>
<keyword evidence="1" id="KW-0418">Kinase</keyword>
<dbReference type="KEGG" id="cbei:LF65_00672"/>
<dbReference type="RefSeq" id="WP_041894059.1">
    <property type="nucleotide sequence ID" value="NZ_CP010086.2"/>
</dbReference>
<evidence type="ECO:0000313" key="1">
    <source>
        <dbReference type="EMBL" id="AJG97303.1"/>
    </source>
</evidence>
<dbReference type="EMBL" id="CP010086">
    <property type="protein sequence ID" value="AJG97303.1"/>
    <property type="molecule type" value="Genomic_DNA"/>
</dbReference>
<evidence type="ECO:0000313" key="2">
    <source>
        <dbReference type="EMBL" id="NRV08439.1"/>
    </source>
</evidence>
<dbReference type="STRING" id="1520.LF65_00672"/>
<dbReference type="AlphaFoldDB" id="A0A0B5QKQ7"/>
<dbReference type="Proteomes" id="UP000821656">
    <property type="component" value="Unassembled WGS sequence"/>
</dbReference>
<reference evidence="2" key="3">
    <citation type="submission" date="2020-05" db="EMBL/GenBank/DDBJ databases">
        <title>Genomic insights into acetone-butanol-ethanol (ABE) fermentation by sequencing solventogenic clostridia strains.</title>
        <authorList>
            <person name="Brown S."/>
        </authorList>
    </citation>
    <scope>NUCLEOTIDE SEQUENCE</scope>
    <source>
        <strain evidence="2">DJ126</strain>
    </source>
</reference>
<organism evidence="1 3">
    <name type="scientific">Clostridium beijerinckii</name>
    <name type="common">Clostridium MP</name>
    <dbReference type="NCBI Taxonomy" id="1520"/>
    <lineage>
        <taxon>Bacteria</taxon>
        <taxon>Bacillati</taxon>
        <taxon>Bacillota</taxon>
        <taxon>Clostridia</taxon>
        <taxon>Eubacteriales</taxon>
        <taxon>Clostridiaceae</taxon>
        <taxon>Clostridium</taxon>
    </lineage>
</organism>
<sequence length="201" mass="23802">MKKNFAYSADFDEYTEKLFREAKYLGEGNNGVVYELPNKKAIKIFLRKKVCNDEGSILAKTNGSKYFPYMYKRGKFYVIRDLVDGIRLDKHIKENGLSERLVRNIYELLLEFKRLKFKKLDIRCKDVYVSEDEKLMIIDPKKAYSRKVDYPRHLMKGLCKVGVLDEFFECIKKIDAKKAASWELKFRRYCGAKNLEILDDD</sequence>
<dbReference type="SUPFAM" id="SSF56112">
    <property type="entry name" value="Protein kinase-like (PK-like)"/>
    <property type="match status" value="1"/>
</dbReference>